<dbReference type="EMBL" id="BAAAHQ010000011">
    <property type="protein sequence ID" value="GAA0924624.1"/>
    <property type="molecule type" value="Genomic_DNA"/>
</dbReference>
<dbReference type="Pfam" id="PF17775">
    <property type="entry name" value="YchJ_M-like"/>
    <property type="match status" value="1"/>
</dbReference>
<comment type="similarity">
    <text evidence="1">Belongs to the UPF0225 family.</text>
</comment>
<dbReference type="InterPro" id="IPR048469">
    <property type="entry name" value="YchJ-like_M"/>
</dbReference>
<proteinExistence type="inferred from homology"/>
<reference evidence="3 4" key="1">
    <citation type="journal article" date="2019" name="Int. J. Syst. Evol. Microbiol.">
        <title>The Global Catalogue of Microorganisms (GCM) 10K type strain sequencing project: providing services to taxonomists for standard genome sequencing and annotation.</title>
        <authorList>
            <consortium name="The Broad Institute Genomics Platform"/>
            <consortium name="The Broad Institute Genome Sequencing Center for Infectious Disease"/>
            <person name="Wu L."/>
            <person name="Ma J."/>
        </authorList>
    </citation>
    <scope>NUCLEOTIDE SEQUENCE [LARGE SCALE GENOMIC DNA]</scope>
    <source>
        <strain evidence="3 4">JCM 11136</strain>
    </source>
</reference>
<keyword evidence="4" id="KW-1185">Reference proteome</keyword>
<organism evidence="3 4">
    <name type="scientific">Nonomuraea longicatena</name>
    <dbReference type="NCBI Taxonomy" id="83682"/>
    <lineage>
        <taxon>Bacteria</taxon>
        <taxon>Bacillati</taxon>
        <taxon>Actinomycetota</taxon>
        <taxon>Actinomycetes</taxon>
        <taxon>Streptosporangiales</taxon>
        <taxon>Streptosporangiaceae</taxon>
        <taxon>Nonomuraea</taxon>
    </lineage>
</organism>
<gene>
    <name evidence="3" type="ORF">GCM10009560_25460</name>
</gene>
<sequence length="125" mass="13991">MATRDCPCGLPASYDECCGRLHRGPARALTAERLMRSRYSAYAVKDAAYLLKSWHSSTRPDQLGFERGLRWEGLEVVAVTGGSAVHTEGTVEFVARFSRRGQSGEMRETSRFVREAGEWVYLDGK</sequence>
<dbReference type="InterPro" id="IPR032710">
    <property type="entry name" value="NTF2-like_dom_sf"/>
</dbReference>
<evidence type="ECO:0000256" key="1">
    <source>
        <dbReference type="HAMAP-Rule" id="MF_00612"/>
    </source>
</evidence>
<dbReference type="PANTHER" id="PTHR33747">
    <property type="entry name" value="UPF0225 PROTEIN SCO1677"/>
    <property type="match status" value="1"/>
</dbReference>
<comment type="caution">
    <text evidence="3">The sequence shown here is derived from an EMBL/GenBank/DDBJ whole genome shotgun (WGS) entry which is preliminary data.</text>
</comment>
<feature type="domain" description="YchJ-like middle NTF2-like" evidence="2">
    <location>
        <begin position="30"/>
        <end position="124"/>
    </location>
</feature>
<dbReference type="PANTHER" id="PTHR33747:SF1">
    <property type="entry name" value="ADENYLATE CYCLASE-ASSOCIATED CAP C-TERMINAL DOMAIN-CONTAINING PROTEIN"/>
    <property type="match status" value="1"/>
</dbReference>
<dbReference type="Gene3D" id="3.10.450.50">
    <property type="match status" value="1"/>
</dbReference>
<dbReference type="SUPFAM" id="SSF54427">
    <property type="entry name" value="NTF2-like"/>
    <property type="match status" value="1"/>
</dbReference>
<evidence type="ECO:0000259" key="2">
    <source>
        <dbReference type="Pfam" id="PF17775"/>
    </source>
</evidence>
<accession>A0ABN1P8V2</accession>
<dbReference type="RefSeq" id="WP_343950016.1">
    <property type="nucleotide sequence ID" value="NZ_BAAAHQ010000011.1"/>
</dbReference>
<evidence type="ECO:0000313" key="4">
    <source>
        <dbReference type="Proteomes" id="UP001501578"/>
    </source>
</evidence>
<dbReference type="Proteomes" id="UP001501578">
    <property type="component" value="Unassembled WGS sequence"/>
</dbReference>
<evidence type="ECO:0000313" key="3">
    <source>
        <dbReference type="EMBL" id="GAA0924624.1"/>
    </source>
</evidence>
<dbReference type="InterPro" id="IPR023006">
    <property type="entry name" value="YchJ-like"/>
</dbReference>
<protein>
    <recommendedName>
        <fullName evidence="1">UPF0225 protein GCM10009560_25460</fullName>
    </recommendedName>
</protein>
<dbReference type="HAMAP" id="MF_00612">
    <property type="entry name" value="UPF0225"/>
    <property type="match status" value="1"/>
</dbReference>
<name>A0ABN1P8V2_9ACTN</name>